<keyword evidence="12 18" id="KW-0675">Receptor</keyword>
<evidence type="ECO:0000256" key="6">
    <source>
        <dbReference type="ARBA" id="ARBA00022692"/>
    </source>
</evidence>
<dbReference type="InterPro" id="IPR039426">
    <property type="entry name" value="TonB-dep_rcpt-like"/>
</dbReference>
<dbReference type="InterPro" id="IPR036942">
    <property type="entry name" value="Beta-barrel_TonB_sf"/>
</dbReference>
<feature type="signal peptide" evidence="16">
    <location>
        <begin position="1"/>
        <end position="37"/>
    </location>
</feature>
<evidence type="ECO:0000313" key="19">
    <source>
        <dbReference type="Proteomes" id="UP000483035"/>
    </source>
</evidence>
<keyword evidence="9" id="KW-0406">Ion transport</keyword>
<evidence type="ECO:0000256" key="1">
    <source>
        <dbReference type="ARBA" id="ARBA00004571"/>
    </source>
</evidence>
<name>A0A6L9UK81_9HYPH</name>
<keyword evidence="6 14" id="KW-0812">Transmembrane</keyword>
<dbReference type="InterPro" id="IPR012910">
    <property type="entry name" value="Plug_dom"/>
</dbReference>
<protein>
    <submittedName>
        <fullName evidence="18">TonB-dependent siderophore receptor</fullName>
    </submittedName>
</protein>
<evidence type="ECO:0000256" key="8">
    <source>
        <dbReference type="ARBA" id="ARBA00023004"/>
    </source>
</evidence>
<keyword evidence="7 16" id="KW-0732">Signal</keyword>
<keyword evidence="5" id="KW-0410">Iron transport</keyword>
<dbReference type="Pfam" id="PF07660">
    <property type="entry name" value="STN"/>
    <property type="match status" value="1"/>
</dbReference>
<dbReference type="GO" id="GO:0009279">
    <property type="term" value="C:cell outer membrane"/>
    <property type="evidence" value="ECO:0007669"/>
    <property type="project" value="UniProtKB-SubCell"/>
</dbReference>
<dbReference type="GO" id="GO:0038023">
    <property type="term" value="F:signaling receptor activity"/>
    <property type="evidence" value="ECO:0007669"/>
    <property type="project" value="InterPro"/>
</dbReference>
<dbReference type="FunFam" id="2.40.170.20:FF:000005">
    <property type="entry name" value="TonB-dependent siderophore receptor"/>
    <property type="match status" value="1"/>
</dbReference>
<dbReference type="NCBIfam" id="TIGR01783">
    <property type="entry name" value="TonB-siderophor"/>
    <property type="match status" value="1"/>
</dbReference>
<dbReference type="PROSITE" id="PS52016">
    <property type="entry name" value="TONB_DEPENDENT_REC_3"/>
    <property type="match status" value="1"/>
</dbReference>
<evidence type="ECO:0000256" key="7">
    <source>
        <dbReference type="ARBA" id="ARBA00022729"/>
    </source>
</evidence>
<keyword evidence="8" id="KW-0408">Iron</keyword>
<dbReference type="RefSeq" id="WP_163993879.1">
    <property type="nucleotide sequence ID" value="NZ_WUEY01000032.1"/>
</dbReference>
<dbReference type="Gene3D" id="3.55.50.30">
    <property type="match status" value="1"/>
</dbReference>
<evidence type="ECO:0000256" key="4">
    <source>
        <dbReference type="ARBA" id="ARBA00022452"/>
    </source>
</evidence>
<dbReference type="SUPFAM" id="SSF56935">
    <property type="entry name" value="Porins"/>
    <property type="match status" value="1"/>
</dbReference>
<reference evidence="18 19" key="1">
    <citation type="submission" date="2019-12" db="EMBL/GenBank/DDBJ databases">
        <title>Rhizobium genotypes associated with high levels of biological nitrogen fixation by grain legumes in a temperate-maritime cropping system.</title>
        <authorList>
            <person name="Maluk M."/>
            <person name="Francesc Ferrando Molina F."/>
            <person name="Lopez Del Egido L."/>
            <person name="Lafos M."/>
            <person name="Langarica-Fuentes A."/>
            <person name="Gebre Yohannes G."/>
            <person name="Young M.W."/>
            <person name="Martin P."/>
            <person name="Gantlett R."/>
            <person name="Kenicer G."/>
            <person name="Hawes C."/>
            <person name="Begg G.S."/>
            <person name="Quilliam R.S."/>
            <person name="Squire G.R."/>
            <person name="Poole P.S."/>
            <person name="Young P.W."/>
            <person name="Iannetta P.M."/>
            <person name="James E.K."/>
        </authorList>
    </citation>
    <scope>NUCLEOTIDE SEQUENCE [LARGE SCALE GENOMIC DNA]</scope>
    <source>
        <strain evidence="18 19">JHI1118</strain>
    </source>
</reference>
<dbReference type="InterPro" id="IPR037066">
    <property type="entry name" value="Plug_dom_sf"/>
</dbReference>
<dbReference type="SMART" id="SM00965">
    <property type="entry name" value="STN"/>
    <property type="match status" value="1"/>
</dbReference>
<dbReference type="AlphaFoldDB" id="A0A6L9UK81"/>
<keyword evidence="4 14" id="KW-1134">Transmembrane beta strand</keyword>
<evidence type="ECO:0000256" key="5">
    <source>
        <dbReference type="ARBA" id="ARBA00022496"/>
    </source>
</evidence>
<feature type="chain" id="PRO_5026803036" evidence="16">
    <location>
        <begin position="38"/>
        <end position="821"/>
    </location>
</feature>
<evidence type="ECO:0000256" key="9">
    <source>
        <dbReference type="ARBA" id="ARBA00023065"/>
    </source>
</evidence>
<dbReference type="PANTHER" id="PTHR32552:SF68">
    <property type="entry name" value="FERRICHROME OUTER MEMBRANE TRANSPORTER_PHAGE RECEPTOR"/>
    <property type="match status" value="1"/>
</dbReference>
<organism evidence="18 19">
    <name type="scientific">Rhizobium lusitanum</name>
    <dbReference type="NCBI Taxonomy" id="293958"/>
    <lineage>
        <taxon>Bacteria</taxon>
        <taxon>Pseudomonadati</taxon>
        <taxon>Pseudomonadota</taxon>
        <taxon>Alphaproteobacteria</taxon>
        <taxon>Hyphomicrobiales</taxon>
        <taxon>Rhizobiaceae</taxon>
        <taxon>Rhizobium/Agrobacterium group</taxon>
        <taxon>Rhizobium</taxon>
    </lineage>
</organism>
<proteinExistence type="inferred from homology"/>
<dbReference type="GO" id="GO:0015891">
    <property type="term" value="P:siderophore transport"/>
    <property type="evidence" value="ECO:0007669"/>
    <property type="project" value="InterPro"/>
</dbReference>
<feature type="domain" description="Secretin/TonB short N-terminal" evidence="17">
    <location>
        <begin position="73"/>
        <end position="124"/>
    </location>
</feature>
<dbReference type="InterPro" id="IPR011662">
    <property type="entry name" value="Secretin/TonB_short_N"/>
</dbReference>
<keyword evidence="10 15" id="KW-0798">TonB box</keyword>
<comment type="similarity">
    <text evidence="2 14 15">Belongs to the TonB-dependent receptor family.</text>
</comment>
<dbReference type="Pfam" id="PF07715">
    <property type="entry name" value="Plug"/>
    <property type="match status" value="1"/>
</dbReference>
<evidence type="ECO:0000313" key="18">
    <source>
        <dbReference type="EMBL" id="NEI74526.1"/>
    </source>
</evidence>
<evidence type="ECO:0000256" key="2">
    <source>
        <dbReference type="ARBA" id="ARBA00009810"/>
    </source>
</evidence>
<evidence type="ECO:0000256" key="16">
    <source>
        <dbReference type="SAM" id="SignalP"/>
    </source>
</evidence>
<evidence type="ECO:0000256" key="15">
    <source>
        <dbReference type="RuleBase" id="RU003357"/>
    </source>
</evidence>
<dbReference type="InterPro" id="IPR010105">
    <property type="entry name" value="TonB_sidphr_rcpt"/>
</dbReference>
<keyword evidence="3 14" id="KW-0813">Transport</keyword>
<dbReference type="Pfam" id="PF00593">
    <property type="entry name" value="TonB_dep_Rec_b-barrel"/>
    <property type="match status" value="1"/>
</dbReference>
<comment type="caution">
    <text evidence="18">The sequence shown here is derived from an EMBL/GenBank/DDBJ whole genome shotgun (WGS) entry which is preliminary data.</text>
</comment>
<dbReference type="InterPro" id="IPR000531">
    <property type="entry name" value="Beta-barrel_TonB"/>
</dbReference>
<evidence type="ECO:0000256" key="10">
    <source>
        <dbReference type="ARBA" id="ARBA00023077"/>
    </source>
</evidence>
<dbReference type="PANTHER" id="PTHR32552">
    <property type="entry name" value="FERRICHROME IRON RECEPTOR-RELATED"/>
    <property type="match status" value="1"/>
</dbReference>
<dbReference type="Gene3D" id="2.40.170.20">
    <property type="entry name" value="TonB-dependent receptor, beta-barrel domain"/>
    <property type="match status" value="1"/>
</dbReference>
<dbReference type="CDD" id="cd01347">
    <property type="entry name" value="ligand_gated_channel"/>
    <property type="match status" value="1"/>
</dbReference>
<dbReference type="FunFam" id="2.170.130.10:FF:000001">
    <property type="entry name" value="Catecholate siderophore TonB-dependent receptor"/>
    <property type="match status" value="1"/>
</dbReference>
<evidence type="ECO:0000256" key="12">
    <source>
        <dbReference type="ARBA" id="ARBA00023170"/>
    </source>
</evidence>
<sequence length="821" mass="88259">MTVKGKSLVRSALVGLAGATSTTALLLGMTFASGASAQSATSKAAAEPATIVFKIPAQSLNAAILSFADKAGIQVFYDTARVQGLKSSGISGTLTPQAALGRILAGTGLSYRFTGPKSVTISGSEGNGSASATAGDATALAPIVVQGSAENAWGPIRGYVATQSATGTKTDTPLIKTPQTISVVGRKEIETRQAQSVSDALSYVAGVEQPLGSESRRDNLYSRGFLASQYLNGLRLTDGSWGINQIDPYLLERVERIGGPASVLYGQASPGGIISMVSKMPTEEPFHEVSIQGGNYDHLQGMFDFSGPVDPEGQFLYRLTGLGRLADAQVDFTKDRRLAVAPAVTWKPDEDTKLTLLGSYQYDPDLGEYYTLPSQGTVLPNPNGRIPTSRNIGDPSFDIYSRKSSTIGYSFEHSFNDSVTVRQNLRYGSMDAKFGGILAYGLQPDLRTLNRYALYDRDQLGQLTVDNQAEVKFDTGDIEHKLLVGLDYQRTTLEQTFGIDFSVPTLDIFNPVYNLGISQPAITGHTYQTLSQLGVYAQDQVTLDRLTVVSGLRYDWTDTDTDDRISGTSQDIKDHKPTGRLGVVYQFDNGIAPYASYSTSFQPTSGTDRSSNPFKPTEGKQYEIGVKYQPVGYDSFITLSAFDLRQTNVTTPDTSPGGTGFSVQTGEVHSRGIELSAVASLDDDLNLRFSYAYLLAVNSKTNDPTTLDKQLVGTSKNAASLWLDYKVSSGPLNGLGLGAGVRYRGDRYGDDANTFKVPSFALVDAAISYDFGAANPKMKGWRAALNASNLFDKEYVAACNGGTLCYYGDRRSVLGTLTYQW</sequence>
<dbReference type="Proteomes" id="UP000483035">
    <property type="component" value="Unassembled WGS sequence"/>
</dbReference>
<keyword evidence="13 14" id="KW-0998">Cell outer membrane</keyword>
<evidence type="ECO:0000256" key="13">
    <source>
        <dbReference type="ARBA" id="ARBA00023237"/>
    </source>
</evidence>
<keyword evidence="11 14" id="KW-0472">Membrane</keyword>
<gene>
    <name evidence="18" type="ORF">GR212_33820</name>
</gene>
<evidence type="ECO:0000256" key="14">
    <source>
        <dbReference type="PROSITE-ProRule" id="PRU01360"/>
    </source>
</evidence>
<comment type="subcellular location">
    <subcellularLocation>
        <location evidence="1 14">Cell outer membrane</location>
        <topology evidence="1 14">Multi-pass membrane protein</topology>
    </subcellularLocation>
</comment>
<evidence type="ECO:0000256" key="11">
    <source>
        <dbReference type="ARBA" id="ARBA00023136"/>
    </source>
</evidence>
<evidence type="ECO:0000259" key="17">
    <source>
        <dbReference type="SMART" id="SM00965"/>
    </source>
</evidence>
<accession>A0A6L9UK81</accession>
<dbReference type="Gene3D" id="2.170.130.10">
    <property type="entry name" value="TonB-dependent receptor, plug domain"/>
    <property type="match status" value="1"/>
</dbReference>
<dbReference type="EMBL" id="WUEY01000032">
    <property type="protein sequence ID" value="NEI74526.1"/>
    <property type="molecule type" value="Genomic_DNA"/>
</dbReference>
<dbReference type="GO" id="GO:0015344">
    <property type="term" value="F:siderophore uptake transmembrane transporter activity"/>
    <property type="evidence" value="ECO:0007669"/>
    <property type="project" value="TreeGrafter"/>
</dbReference>
<evidence type="ECO:0000256" key="3">
    <source>
        <dbReference type="ARBA" id="ARBA00022448"/>
    </source>
</evidence>